<feature type="domain" description="N-acetyltransferase" evidence="1">
    <location>
        <begin position="62"/>
        <end position="199"/>
    </location>
</feature>
<dbReference type="InterPro" id="IPR000182">
    <property type="entry name" value="GNAT_dom"/>
</dbReference>
<dbReference type="PROSITE" id="PS51186">
    <property type="entry name" value="GNAT"/>
    <property type="match status" value="1"/>
</dbReference>
<dbReference type="Proteomes" id="UP000464597">
    <property type="component" value="Chromosome"/>
</dbReference>
<evidence type="ECO:0000259" key="1">
    <source>
        <dbReference type="PROSITE" id="PS51186"/>
    </source>
</evidence>
<keyword evidence="3" id="KW-1185">Reference proteome</keyword>
<accession>A0ABX6GZQ4</accession>
<dbReference type="SUPFAM" id="SSF55729">
    <property type="entry name" value="Acyl-CoA N-acyltransferases (Nat)"/>
    <property type="match status" value="1"/>
</dbReference>
<organism evidence="2 3">
    <name type="scientific">Rathayibacter festucae</name>
    <dbReference type="NCBI Taxonomy" id="110937"/>
    <lineage>
        <taxon>Bacteria</taxon>
        <taxon>Bacillati</taxon>
        <taxon>Actinomycetota</taxon>
        <taxon>Actinomycetes</taxon>
        <taxon>Micrococcales</taxon>
        <taxon>Microbacteriaceae</taxon>
        <taxon>Rathayibacter</taxon>
    </lineage>
</organism>
<gene>
    <name evidence="2" type="ORF">GSU69_10115</name>
</gene>
<evidence type="ECO:0000313" key="2">
    <source>
        <dbReference type="EMBL" id="QHC63001.1"/>
    </source>
</evidence>
<dbReference type="RefSeq" id="WP_159422902.1">
    <property type="nucleotide sequence ID" value="NZ_CP047180.1"/>
</dbReference>
<sequence length="210" mass="22385">MLARRDGDGRLVEVAAETRSREYVIAEPSLPELRRLAAAVTAPDVWLTIVGDLDERGRDALTGLDPVTSDERMMTTRLRRAARPPQVRIETSGRVAHARIEAEGEVAARGQAALSGDDAVFDRIETTPRFRRRGLGGLVMTGLSAWAAENGATTGLLMASVGGRALYASLGWTEVAPIVTLRGRAAGATAEVGAQLLHRSDIRGFSRGSA</sequence>
<name>A0ABX6GZQ4_9MICO</name>
<proteinExistence type="predicted"/>
<dbReference type="Pfam" id="PF00583">
    <property type="entry name" value="Acetyltransf_1"/>
    <property type="match status" value="1"/>
</dbReference>
<protein>
    <submittedName>
        <fullName evidence="2">GNAT family N-acetyltransferase</fullName>
    </submittedName>
</protein>
<dbReference type="EMBL" id="CP047180">
    <property type="protein sequence ID" value="QHC63001.1"/>
    <property type="molecule type" value="Genomic_DNA"/>
</dbReference>
<reference evidence="3" key="1">
    <citation type="submission" date="2019-12" db="EMBL/GenBank/DDBJ databases">
        <title>Complete and draft genome sequences of new strains and members of some known species of the genus Rathayibacter isolated from plants.</title>
        <authorList>
            <person name="Tarlachkov S.V."/>
            <person name="Starodumova I.P."/>
            <person name="Dorofeeva L.V."/>
            <person name="Prisyazhnaya N.V."/>
            <person name="Leyn S."/>
            <person name="Zlamal J."/>
            <person name="Elan M."/>
            <person name="Osterman A.L."/>
            <person name="Nadler S."/>
            <person name="Subbotin S.A."/>
            <person name="Evtushenko L.I."/>
        </authorList>
    </citation>
    <scope>NUCLEOTIDE SEQUENCE [LARGE SCALE GENOMIC DNA]</scope>
    <source>
        <strain evidence="3">VKM Ac-2802</strain>
    </source>
</reference>
<evidence type="ECO:0000313" key="3">
    <source>
        <dbReference type="Proteomes" id="UP000464597"/>
    </source>
</evidence>
<dbReference type="InterPro" id="IPR016181">
    <property type="entry name" value="Acyl_CoA_acyltransferase"/>
</dbReference>
<dbReference type="Gene3D" id="3.40.630.30">
    <property type="match status" value="1"/>
</dbReference>